<dbReference type="RefSeq" id="WP_344823903.1">
    <property type="nucleotide sequence ID" value="NZ_BAAAUV010000003.1"/>
</dbReference>
<evidence type="ECO:0000256" key="2">
    <source>
        <dbReference type="ARBA" id="ARBA00022692"/>
    </source>
</evidence>
<organism evidence="7 8">
    <name type="scientific">Actinocorallia longicatena</name>
    <dbReference type="NCBI Taxonomy" id="111803"/>
    <lineage>
        <taxon>Bacteria</taxon>
        <taxon>Bacillati</taxon>
        <taxon>Actinomycetota</taxon>
        <taxon>Actinomycetes</taxon>
        <taxon>Streptosporangiales</taxon>
        <taxon>Thermomonosporaceae</taxon>
        <taxon>Actinocorallia</taxon>
    </lineage>
</organism>
<keyword evidence="4 5" id="KW-0472">Membrane</keyword>
<feature type="transmembrane region" description="Helical" evidence="5">
    <location>
        <begin position="312"/>
        <end position="332"/>
    </location>
</feature>
<keyword evidence="3 5" id="KW-1133">Transmembrane helix</keyword>
<evidence type="ECO:0000256" key="5">
    <source>
        <dbReference type="SAM" id="Phobius"/>
    </source>
</evidence>
<dbReference type="EMBL" id="BAAAUV010000003">
    <property type="protein sequence ID" value="GAA3202063.1"/>
    <property type="molecule type" value="Genomic_DNA"/>
</dbReference>
<keyword evidence="8" id="KW-1185">Reference proteome</keyword>
<evidence type="ECO:0000256" key="4">
    <source>
        <dbReference type="ARBA" id="ARBA00023136"/>
    </source>
</evidence>
<feature type="transmembrane region" description="Helical" evidence="5">
    <location>
        <begin position="141"/>
        <end position="162"/>
    </location>
</feature>
<evidence type="ECO:0000256" key="3">
    <source>
        <dbReference type="ARBA" id="ARBA00022989"/>
    </source>
</evidence>
<proteinExistence type="predicted"/>
<keyword evidence="2 5" id="KW-0812">Transmembrane</keyword>
<gene>
    <name evidence="7" type="ORF">GCM10010468_15570</name>
</gene>
<dbReference type="InterPro" id="IPR013525">
    <property type="entry name" value="ABC2_TM"/>
</dbReference>
<evidence type="ECO:0000259" key="6">
    <source>
        <dbReference type="Pfam" id="PF12698"/>
    </source>
</evidence>
<protein>
    <submittedName>
        <fullName evidence="7">ABC transporter permease subunit</fullName>
    </submittedName>
</protein>
<dbReference type="Pfam" id="PF12698">
    <property type="entry name" value="ABC2_membrane_3"/>
    <property type="match status" value="1"/>
</dbReference>
<evidence type="ECO:0000313" key="7">
    <source>
        <dbReference type="EMBL" id="GAA3202063.1"/>
    </source>
</evidence>
<reference evidence="8" key="1">
    <citation type="journal article" date="2019" name="Int. J. Syst. Evol. Microbiol.">
        <title>The Global Catalogue of Microorganisms (GCM) 10K type strain sequencing project: providing services to taxonomists for standard genome sequencing and annotation.</title>
        <authorList>
            <consortium name="The Broad Institute Genomics Platform"/>
            <consortium name="The Broad Institute Genome Sequencing Center for Infectious Disease"/>
            <person name="Wu L."/>
            <person name="Ma J."/>
        </authorList>
    </citation>
    <scope>NUCLEOTIDE SEQUENCE [LARGE SCALE GENOMIC DNA]</scope>
    <source>
        <strain evidence="8">JCM 9377</strain>
    </source>
</reference>
<feature type="domain" description="ABC-2 type transporter transmembrane" evidence="6">
    <location>
        <begin position="59"/>
        <end position="193"/>
    </location>
</feature>
<name>A0ABP6Q2W2_9ACTN</name>
<evidence type="ECO:0000313" key="8">
    <source>
        <dbReference type="Proteomes" id="UP001501237"/>
    </source>
</evidence>
<feature type="transmembrane region" description="Helical" evidence="5">
    <location>
        <begin position="109"/>
        <end position="129"/>
    </location>
</feature>
<sequence>MNGIDGVLLVARQEFRTRLRTGRWKILLGAWFLVVGVFAVLMRLALDLTDTDDPGVPLFGTLLLFVLILTMLVAPALTAQSINGDRERGTLATLQVTRLTPWEITLGKFAAGWATGLATLLLALPFILWPIVEGAVPPLRGLVSVVVLALLIGIVCAIAQALSALVMRGITSTLLSYLAVFAAMIGTVIAFFIAQPLVATHVDRGDYIDSVDHSERVWWLLAPNPFVILADATPRLPRVQRCYDYAYPSTTDGTGTSPPVRRCHLESPDTFDPLGEIGRSVRDARLGADERDDRFAYDEEAGAPVQRSAGPVWPYGLGFGLLVAGGSLWITARRLETPARTLGKGVRIA</sequence>
<feature type="transmembrane region" description="Helical" evidence="5">
    <location>
        <begin position="174"/>
        <end position="194"/>
    </location>
</feature>
<accession>A0ABP6Q2W2</accession>
<evidence type="ECO:0000256" key="1">
    <source>
        <dbReference type="ARBA" id="ARBA00004141"/>
    </source>
</evidence>
<feature type="transmembrane region" description="Helical" evidence="5">
    <location>
        <begin position="26"/>
        <end position="46"/>
    </location>
</feature>
<comment type="subcellular location">
    <subcellularLocation>
        <location evidence="1">Membrane</location>
        <topology evidence="1">Multi-pass membrane protein</topology>
    </subcellularLocation>
</comment>
<dbReference type="PANTHER" id="PTHR43471">
    <property type="entry name" value="ABC TRANSPORTER PERMEASE"/>
    <property type="match status" value="1"/>
</dbReference>
<dbReference type="Proteomes" id="UP001501237">
    <property type="component" value="Unassembled WGS sequence"/>
</dbReference>
<feature type="transmembrane region" description="Helical" evidence="5">
    <location>
        <begin position="58"/>
        <end position="78"/>
    </location>
</feature>
<comment type="caution">
    <text evidence="7">The sequence shown here is derived from an EMBL/GenBank/DDBJ whole genome shotgun (WGS) entry which is preliminary data.</text>
</comment>